<dbReference type="Pfam" id="PF13843">
    <property type="entry name" value="DDE_Tnp_1_7"/>
    <property type="match status" value="1"/>
</dbReference>
<dbReference type="EMBL" id="BMAO01006684">
    <property type="protein sequence ID" value="GFR10564.1"/>
    <property type="molecule type" value="Genomic_DNA"/>
</dbReference>
<dbReference type="OrthoDB" id="8039240at2759"/>
<accession>A0A8X6HVU2</accession>
<evidence type="ECO:0000259" key="1">
    <source>
        <dbReference type="Pfam" id="PF13843"/>
    </source>
</evidence>
<sequence>MSLDKFCTVSRVIRFDDKTTRPERSKLDKLAAVQDIREKWVYILPKLYNPNENITPDEQLVVFRVRCPFKQYILRHLNMGQK</sequence>
<feature type="domain" description="PiggyBac transposable element-derived protein" evidence="1">
    <location>
        <begin position="1"/>
        <end position="75"/>
    </location>
</feature>
<dbReference type="Proteomes" id="UP000887116">
    <property type="component" value="Unassembled WGS sequence"/>
</dbReference>
<keyword evidence="3" id="KW-1185">Reference proteome</keyword>
<proteinExistence type="predicted"/>
<evidence type="ECO:0000313" key="2">
    <source>
        <dbReference type="EMBL" id="GFR10564.1"/>
    </source>
</evidence>
<dbReference type="PANTHER" id="PTHR46599">
    <property type="entry name" value="PIGGYBAC TRANSPOSABLE ELEMENT-DERIVED PROTEIN 4"/>
    <property type="match status" value="1"/>
</dbReference>
<organism evidence="2 3">
    <name type="scientific">Trichonephila clavata</name>
    <name type="common">Joro spider</name>
    <name type="synonym">Nephila clavata</name>
    <dbReference type="NCBI Taxonomy" id="2740835"/>
    <lineage>
        <taxon>Eukaryota</taxon>
        <taxon>Metazoa</taxon>
        <taxon>Ecdysozoa</taxon>
        <taxon>Arthropoda</taxon>
        <taxon>Chelicerata</taxon>
        <taxon>Arachnida</taxon>
        <taxon>Araneae</taxon>
        <taxon>Araneomorphae</taxon>
        <taxon>Entelegynae</taxon>
        <taxon>Araneoidea</taxon>
        <taxon>Nephilidae</taxon>
        <taxon>Trichonephila</taxon>
    </lineage>
</organism>
<name>A0A8X6HVU2_TRICU</name>
<dbReference type="AlphaFoldDB" id="A0A8X6HVU2"/>
<protein>
    <submittedName>
        <fullName evidence="2">DDE_Tnp_1_7 domain-containing protein</fullName>
    </submittedName>
</protein>
<gene>
    <name evidence="2" type="primary">AVEN_262968_1</name>
    <name evidence="2" type="ORF">TNCT_662611</name>
</gene>
<dbReference type="InterPro" id="IPR029526">
    <property type="entry name" value="PGBD"/>
</dbReference>
<reference evidence="2" key="1">
    <citation type="submission" date="2020-07" db="EMBL/GenBank/DDBJ databases">
        <title>Multicomponent nature underlies the extraordinary mechanical properties of spider dragline silk.</title>
        <authorList>
            <person name="Kono N."/>
            <person name="Nakamura H."/>
            <person name="Mori M."/>
            <person name="Yoshida Y."/>
            <person name="Ohtoshi R."/>
            <person name="Malay A.D."/>
            <person name="Moran D.A.P."/>
            <person name="Tomita M."/>
            <person name="Numata K."/>
            <person name="Arakawa K."/>
        </authorList>
    </citation>
    <scope>NUCLEOTIDE SEQUENCE</scope>
</reference>
<dbReference type="PANTHER" id="PTHR46599:SF6">
    <property type="entry name" value="DUAL SPECIFICITY PHOSPHATASE 26"/>
    <property type="match status" value="1"/>
</dbReference>
<comment type="caution">
    <text evidence="2">The sequence shown here is derived from an EMBL/GenBank/DDBJ whole genome shotgun (WGS) entry which is preliminary data.</text>
</comment>
<evidence type="ECO:0000313" key="3">
    <source>
        <dbReference type="Proteomes" id="UP000887116"/>
    </source>
</evidence>